<evidence type="ECO:0000313" key="2">
    <source>
        <dbReference type="EMBL" id="NLT79879.1"/>
    </source>
</evidence>
<feature type="compositionally biased region" description="Polar residues" evidence="1">
    <location>
        <begin position="296"/>
        <end position="307"/>
    </location>
</feature>
<evidence type="ECO:0000256" key="1">
    <source>
        <dbReference type="SAM" id="MobiDB-lite"/>
    </source>
</evidence>
<protein>
    <submittedName>
        <fullName evidence="2">DUF3710 domain-containing protein</fullName>
    </submittedName>
</protein>
<reference evidence="2" key="1">
    <citation type="journal article" date="2020" name="Biotechnol. Biofuels">
        <title>New insights from the biogas microbiome by comprehensive genome-resolved metagenomics of nearly 1600 species originating from multiple anaerobic digesters.</title>
        <authorList>
            <person name="Campanaro S."/>
            <person name="Treu L."/>
            <person name="Rodriguez-R L.M."/>
            <person name="Kovalovszki A."/>
            <person name="Ziels R.M."/>
            <person name="Maus I."/>
            <person name="Zhu X."/>
            <person name="Kougias P.G."/>
            <person name="Basile A."/>
            <person name="Luo G."/>
            <person name="Schluter A."/>
            <person name="Konstantinidis K.T."/>
            <person name="Angelidaki I."/>
        </authorList>
    </citation>
    <scope>NUCLEOTIDE SEQUENCE</scope>
    <source>
        <strain evidence="2">AS01afH2WH_6</strain>
    </source>
</reference>
<feature type="compositionally biased region" description="Basic and acidic residues" evidence="1">
    <location>
        <begin position="14"/>
        <end position="31"/>
    </location>
</feature>
<feature type="compositionally biased region" description="Low complexity" evidence="1">
    <location>
        <begin position="59"/>
        <end position="70"/>
    </location>
</feature>
<proteinExistence type="predicted"/>
<dbReference type="Proteomes" id="UP000767327">
    <property type="component" value="Unassembled WGS sequence"/>
</dbReference>
<evidence type="ECO:0000313" key="3">
    <source>
        <dbReference type="Proteomes" id="UP000767327"/>
    </source>
</evidence>
<dbReference type="AlphaFoldDB" id="A0A971ICU9"/>
<comment type="caution">
    <text evidence="2">The sequence shown here is derived from an EMBL/GenBank/DDBJ whole genome shotgun (WGS) entry which is preliminary data.</text>
</comment>
<feature type="region of interest" description="Disordered" evidence="1">
    <location>
        <begin position="247"/>
        <end position="316"/>
    </location>
</feature>
<feature type="region of interest" description="Disordered" evidence="1">
    <location>
        <begin position="1"/>
        <end position="96"/>
    </location>
</feature>
<dbReference type="RefSeq" id="WP_273173856.1">
    <property type="nucleotide sequence ID" value="NZ_JAAXZR010000022.1"/>
</dbReference>
<dbReference type="EMBL" id="JAAXZR010000022">
    <property type="protein sequence ID" value="NLT79879.1"/>
    <property type="molecule type" value="Genomic_DNA"/>
</dbReference>
<feature type="compositionally biased region" description="Polar residues" evidence="1">
    <location>
        <begin position="44"/>
        <end position="58"/>
    </location>
</feature>
<name>A0A971ICU9_9BIFI</name>
<feature type="compositionally biased region" description="Acidic residues" evidence="1">
    <location>
        <begin position="266"/>
        <end position="278"/>
    </location>
</feature>
<reference evidence="2" key="2">
    <citation type="submission" date="2020-01" db="EMBL/GenBank/DDBJ databases">
        <authorList>
            <person name="Campanaro S."/>
        </authorList>
    </citation>
    <scope>NUCLEOTIDE SEQUENCE</scope>
    <source>
        <strain evidence="2">AS01afH2WH_6</strain>
    </source>
</reference>
<accession>A0A971ICU9</accession>
<feature type="compositionally biased region" description="Acidic residues" evidence="1">
    <location>
        <begin position="73"/>
        <end position="84"/>
    </location>
</feature>
<gene>
    <name evidence="2" type="ORF">GXW98_06315</name>
</gene>
<dbReference type="InterPro" id="IPR022183">
    <property type="entry name" value="DUF3710"/>
</dbReference>
<sequence>MGLFGFGKQHSKHHENADATSGEHEIEKDAVNEAGATAAKRSTDTTSQDESTVDDSTGSQDVESEAASVSADDRDEDSDDAQSDEESRYDGQRYEGPWDINDDAVIDYANHLDVGAFKLPYLQGVELRLKANRSSGDILGATITYGDSSLELEAFAAPKTLGLWDDVRGDLLDANPEADEQEGAFGTEILLPVQVKGKRLMTRVVGVDGHRWMLRGIFSGKAASAGEEKDILDRYFSDVVVERGDEPLAPHDLIPMHPPIVPGQDGESEENEETQDESSDNKNKKIPGKPDGPFDSDQQTEVKSTLSRGPMFSEMR</sequence>
<dbReference type="Pfam" id="PF12502">
    <property type="entry name" value="DUF3710"/>
    <property type="match status" value="1"/>
</dbReference>
<organism evidence="2 3">
    <name type="scientific">Bifidobacterium crudilactis</name>
    <dbReference type="NCBI Taxonomy" id="327277"/>
    <lineage>
        <taxon>Bacteria</taxon>
        <taxon>Bacillati</taxon>
        <taxon>Actinomycetota</taxon>
        <taxon>Actinomycetes</taxon>
        <taxon>Bifidobacteriales</taxon>
        <taxon>Bifidobacteriaceae</taxon>
        <taxon>Bifidobacterium</taxon>
    </lineage>
</organism>